<feature type="active site" evidence="7">
    <location>
        <position position="150"/>
    </location>
</feature>
<evidence type="ECO:0000256" key="2">
    <source>
        <dbReference type="ARBA" id="ARBA00022679"/>
    </source>
</evidence>
<dbReference type="GO" id="GO:0009451">
    <property type="term" value="P:RNA modification"/>
    <property type="evidence" value="ECO:0007669"/>
    <property type="project" value="UniProtKB-ARBA"/>
</dbReference>
<dbReference type="PANTHER" id="PTHR45904">
    <property type="entry name" value="TRNA (URACIL-5-)-METHYLTRANSFERASE"/>
    <property type="match status" value="1"/>
</dbReference>
<dbReference type="PANTHER" id="PTHR45904:SF2">
    <property type="entry name" value="TRNA (URACIL-5-)-METHYLTRANSFERASE HOMOLOG A"/>
    <property type="match status" value="1"/>
</dbReference>
<dbReference type="InterPro" id="IPR029063">
    <property type="entry name" value="SAM-dependent_MTases_sf"/>
</dbReference>
<evidence type="ECO:0000256" key="7">
    <source>
        <dbReference type="PROSITE-ProRule" id="PRU10015"/>
    </source>
</evidence>
<sequence length="467" mass="52488">MEEGTHRKKMFLRPLLRQIHFPFTSFPNKKRVGRERGLKLPPVPHSSDETRNCFHFTPAFCGVVHCGRVLGVELVAEAVRDARANAELNCIDNCEFFAGRAEDALPSVMARAGGDQLVAVVDPPRAGLHMRAITQLRNTKKVKRLIYISCSPASAVKNFVDLARASSKTLRGAPFTPVRAVPVDMFPYTKHVELVVLFERESEATLKSPSDEHFTMDDDKEIKIENNDNSEAALDYGKWKWTCGAKLIYAPLRLGNRETIKEHLSIASEIKEKLPKFFAGFDLVGQEDLGKPLKDFLPELIDASDEINYFFHAGETNWFGTNSDENLADAIVLGAKRIGHGYALIKHPVLMEEVKKNNIALEVNVISNKVLKLIEDSRNHPLASFLANGLPVVLSSDDPGLWDAEPLSHDFYVTFVGVASKHADLRLLKKLALNSLYYSSISNKDRIVHEFNIRWTKFIDDIVRGKW</sequence>
<keyword evidence="2 6" id="KW-0808">Transferase</keyword>
<dbReference type="NCBIfam" id="TIGR01431">
    <property type="entry name" value="adm_rel"/>
    <property type="match status" value="1"/>
</dbReference>
<feature type="binding site" evidence="6">
    <location>
        <position position="73"/>
    </location>
    <ligand>
        <name>S-adenosyl-L-methionine</name>
        <dbReference type="ChEBI" id="CHEBI:59789"/>
    </ligand>
</feature>
<dbReference type="GO" id="GO:0006396">
    <property type="term" value="P:RNA processing"/>
    <property type="evidence" value="ECO:0007669"/>
    <property type="project" value="InterPro"/>
</dbReference>
<protein>
    <recommendedName>
        <fullName evidence="4">tRNA (uracil(54)-C(5))-methyltransferase</fullName>
        <ecNumber evidence="4">2.1.1.35</ecNumber>
    </recommendedName>
</protein>
<evidence type="ECO:0000256" key="1">
    <source>
        <dbReference type="ARBA" id="ARBA00022603"/>
    </source>
</evidence>
<dbReference type="GO" id="GO:0006154">
    <property type="term" value="P:adenosine catabolic process"/>
    <property type="evidence" value="ECO:0007669"/>
    <property type="project" value="InterPro"/>
</dbReference>
<dbReference type="Pfam" id="PF00962">
    <property type="entry name" value="A_deaminase"/>
    <property type="match status" value="1"/>
</dbReference>
<organism evidence="9 10">
    <name type="scientific">Papilio machaon</name>
    <name type="common">Old World swallowtail butterfly</name>
    <dbReference type="NCBI Taxonomy" id="76193"/>
    <lineage>
        <taxon>Eukaryota</taxon>
        <taxon>Metazoa</taxon>
        <taxon>Ecdysozoa</taxon>
        <taxon>Arthropoda</taxon>
        <taxon>Hexapoda</taxon>
        <taxon>Insecta</taxon>
        <taxon>Pterygota</taxon>
        <taxon>Neoptera</taxon>
        <taxon>Endopterygota</taxon>
        <taxon>Lepidoptera</taxon>
        <taxon>Glossata</taxon>
        <taxon>Ditrysia</taxon>
        <taxon>Papilionoidea</taxon>
        <taxon>Papilionidae</taxon>
        <taxon>Papilioninae</taxon>
        <taxon>Papilio</taxon>
    </lineage>
</organism>
<gene>
    <name evidence="9" type="ORF">RR48_04278</name>
</gene>
<comment type="similarity">
    <text evidence="6">Belongs to the class I-like SAM-binding methyltransferase superfamily. RNA M5U methyltransferase family.</text>
</comment>
<dbReference type="InterPro" id="IPR030391">
    <property type="entry name" value="MeTrfase_TrmA_CS"/>
</dbReference>
<dbReference type="PROSITE" id="PS01231">
    <property type="entry name" value="TRMA_2"/>
    <property type="match status" value="1"/>
</dbReference>
<dbReference type="STRING" id="76193.A0A0N1I829"/>
<name>A0A0N1I829_PAPMA</name>
<comment type="catalytic activity">
    <reaction evidence="5">
        <text>uridine(54) in tRNA + S-adenosyl-L-methionine = 5-methyluridine(54) in tRNA + S-adenosyl-L-homocysteine + H(+)</text>
        <dbReference type="Rhea" id="RHEA:42712"/>
        <dbReference type="Rhea" id="RHEA-COMP:10167"/>
        <dbReference type="Rhea" id="RHEA-COMP:10193"/>
        <dbReference type="ChEBI" id="CHEBI:15378"/>
        <dbReference type="ChEBI" id="CHEBI:57856"/>
        <dbReference type="ChEBI" id="CHEBI:59789"/>
        <dbReference type="ChEBI" id="CHEBI:65315"/>
        <dbReference type="ChEBI" id="CHEBI:74447"/>
        <dbReference type="EC" id="2.1.1.35"/>
    </reaction>
    <physiologicalReaction direction="left-to-right" evidence="5">
        <dbReference type="Rhea" id="RHEA:42713"/>
    </physiologicalReaction>
</comment>
<dbReference type="GO" id="GO:0030697">
    <property type="term" value="F:tRNA (uracil(54)-C5)-methyltransferase activity, S-adenosyl methionine-dependent"/>
    <property type="evidence" value="ECO:0007669"/>
    <property type="project" value="UniProtKB-EC"/>
</dbReference>
<dbReference type="InterPro" id="IPR006331">
    <property type="entry name" value="ADGF"/>
</dbReference>
<evidence type="ECO:0000259" key="8">
    <source>
        <dbReference type="Pfam" id="PF00962"/>
    </source>
</evidence>
<evidence type="ECO:0000256" key="6">
    <source>
        <dbReference type="PROSITE-ProRule" id="PRU01024"/>
    </source>
</evidence>
<dbReference type="InParanoid" id="A0A0N1I829"/>
<dbReference type="Gene3D" id="3.20.20.140">
    <property type="entry name" value="Metal-dependent hydrolases"/>
    <property type="match status" value="1"/>
</dbReference>
<keyword evidence="3 6" id="KW-0949">S-adenosyl-L-methionine</keyword>
<dbReference type="GO" id="GO:0032259">
    <property type="term" value="P:methylation"/>
    <property type="evidence" value="ECO:0007669"/>
    <property type="project" value="UniProtKB-KW"/>
</dbReference>
<dbReference type="CDD" id="cd02440">
    <property type="entry name" value="AdoMet_MTases"/>
    <property type="match status" value="1"/>
</dbReference>
<dbReference type="GO" id="GO:0004000">
    <property type="term" value="F:adenosine deaminase activity"/>
    <property type="evidence" value="ECO:0007669"/>
    <property type="project" value="InterPro"/>
</dbReference>
<evidence type="ECO:0000313" key="10">
    <source>
        <dbReference type="Proteomes" id="UP000053240"/>
    </source>
</evidence>
<dbReference type="AlphaFoldDB" id="A0A0N1I829"/>
<dbReference type="Pfam" id="PF05958">
    <property type="entry name" value="tRNA_U5-meth_tr"/>
    <property type="match status" value="1"/>
</dbReference>
<dbReference type="EC" id="2.1.1.35" evidence="4"/>
<dbReference type="Gene3D" id="3.40.50.150">
    <property type="entry name" value="Vaccinia Virus protein VP39"/>
    <property type="match status" value="1"/>
</dbReference>
<dbReference type="InterPro" id="IPR010280">
    <property type="entry name" value="U5_MeTrfase_fam"/>
</dbReference>
<dbReference type="PROSITE" id="PS01230">
    <property type="entry name" value="TRMA_1"/>
    <property type="match status" value="1"/>
</dbReference>
<dbReference type="InterPro" id="IPR032466">
    <property type="entry name" value="Metal_Hydrolase"/>
</dbReference>
<dbReference type="PROSITE" id="PS51687">
    <property type="entry name" value="SAM_MT_RNA_M5U"/>
    <property type="match status" value="1"/>
</dbReference>
<dbReference type="GO" id="GO:0005615">
    <property type="term" value="C:extracellular space"/>
    <property type="evidence" value="ECO:0007669"/>
    <property type="project" value="InterPro"/>
</dbReference>
<accession>A0A0N1I829</accession>
<feature type="binding site" evidence="6">
    <location>
        <position position="122"/>
    </location>
    <ligand>
        <name>S-adenosyl-L-methionine</name>
        <dbReference type="ChEBI" id="CHEBI:59789"/>
    </ligand>
</feature>
<dbReference type="InterPro" id="IPR001365">
    <property type="entry name" value="A_deaminase_dom"/>
</dbReference>
<reference evidence="9 10" key="1">
    <citation type="journal article" date="2015" name="Nat. Commun.">
        <title>Outbred genome sequencing and CRISPR/Cas9 gene editing in butterflies.</title>
        <authorList>
            <person name="Li X."/>
            <person name="Fan D."/>
            <person name="Zhang W."/>
            <person name="Liu G."/>
            <person name="Zhang L."/>
            <person name="Zhao L."/>
            <person name="Fang X."/>
            <person name="Chen L."/>
            <person name="Dong Y."/>
            <person name="Chen Y."/>
            <person name="Ding Y."/>
            <person name="Zhao R."/>
            <person name="Feng M."/>
            <person name="Zhu Y."/>
            <person name="Feng Y."/>
            <person name="Jiang X."/>
            <person name="Zhu D."/>
            <person name="Xiang H."/>
            <person name="Feng X."/>
            <person name="Li S."/>
            <person name="Wang J."/>
            <person name="Zhang G."/>
            <person name="Kronforst M.R."/>
            <person name="Wang W."/>
        </authorList>
    </citation>
    <scope>NUCLEOTIDE SEQUENCE [LARGE SCALE GENOMIC DNA]</scope>
    <source>
        <strain evidence="9">Ya'a_city_454_Pm</strain>
        <tissue evidence="9">Whole body</tissue>
    </source>
</reference>
<feature type="active site" description="Nucleophile" evidence="6">
    <location>
        <position position="150"/>
    </location>
</feature>
<evidence type="ECO:0000256" key="4">
    <source>
        <dbReference type="ARBA" id="ARBA00033763"/>
    </source>
</evidence>
<feature type="domain" description="Adenosine deaminase" evidence="8">
    <location>
        <begin position="231"/>
        <end position="444"/>
    </location>
</feature>
<evidence type="ECO:0000256" key="5">
    <source>
        <dbReference type="ARBA" id="ARBA00047278"/>
    </source>
</evidence>
<comment type="caution">
    <text evidence="6">Lacks conserved residue(s) required for the propagation of feature annotation.</text>
</comment>
<proteinExistence type="inferred from homology"/>
<dbReference type="SUPFAM" id="SSF51556">
    <property type="entry name" value="Metallo-dependent hydrolases"/>
    <property type="match status" value="1"/>
</dbReference>
<dbReference type="InterPro" id="IPR045850">
    <property type="entry name" value="TRM2_met"/>
</dbReference>
<dbReference type="GO" id="GO:0003723">
    <property type="term" value="F:RNA binding"/>
    <property type="evidence" value="ECO:0007669"/>
    <property type="project" value="TreeGrafter"/>
</dbReference>
<dbReference type="Proteomes" id="UP000053240">
    <property type="component" value="Unassembled WGS sequence"/>
</dbReference>
<dbReference type="EMBL" id="KQ460882">
    <property type="protein sequence ID" value="KPJ11509.1"/>
    <property type="molecule type" value="Genomic_DNA"/>
</dbReference>
<dbReference type="SUPFAM" id="SSF53335">
    <property type="entry name" value="S-adenosyl-L-methionine-dependent methyltransferases"/>
    <property type="match status" value="1"/>
</dbReference>
<keyword evidence="10" id="KW-1185">Reference proteome</keyword>
<evidence type="ECO:0000313" key="9">
    <source>
        <dbReference type="EMBL" id="KPJ11509.1"/>
    </source>
</evidence>
<evidence type="ECO:0000256" key="3">
    <source>
        <dbReference type="ARBA" id="ARBA00022691"/>
    </source>
</evidence>
<keyword evidence="1 6" id="KW-0489">Methyltransferase</keyword>
<dbReference type="InterPro" id="IPR030390">
    <property type="entry name" value="MeTrfase_TrmA_AS"/>
</dbReference>